<feature type="compositionally biased region" description="Basic residues" evidence="5">
    <location>
        <begin position="202"/>
        <end position="211"/>
    </location>
</feature>
<protein>
    <recommendedName>
        <fullName evidence="6">SBP-type domain-containing protein</fullName>
    </recommendedName>
</protein>
<evidence type="ECO:0000313" key="7">
    <source>
        <dbReference type="EMBL" id="KAJ8500470.1"/>
    </source>
</evidence>
<feature type="domain" description="SBP-type" evidence="6">
    <location>
        <begin position="134"/>
        <end position="211"/>
    </location>
</feature>
<keyword evidence="2 4" id="KW-0863">Zinc-finger</keyword>
<dbReference type="EMBL" id="JAQQAF010000003">
    <property type="protein sequence ID" value="KAJ8500470.1"/>
    <property type="molecule type" value="Genomic_DNA"/>
</dbReference>
<dbReference type="AlphaFoldDB" id="A0AAV8PW47"/>
<dbReference type="SUPFAM" id="SSF103612">
    <property type="entry name" value="SBT domain"/>
    <property type="match status" value="1"/>
</dbReference>
<feature type="compositionally biased region" description="Low complexity" evidence="5">
    <location>
        <begin position="847"/>
        <end position="856"/>
    </location>
</feature>
<evidence type="ECO:0000256" key="1">
    <source>
        <dbReference type="ARBA" id="ARBA00022723"/>
    </source>
</evidence>
<evidence type="ECO:0000259" key="6">
    <source>
        <dbReference type="PROSITE" id="PS51141"/>
    </source>
</evidence>
<feature type="region of interest" description="Disordered" evidence="5">
    <location>
        <begin position="202"/>
        <end position="237"/>
    </location>
</feature>
<gene>
    <name evidence="7" type="ORF">OPV22_011022</name>
</gene>
<dbReference type="GO" id="GO:0003677">
    <property type="term" value="F:DNA binding"/>
    <property type="evidence" value="ECO:0007669"/>
    <property type="project" value="InterPro"/>
</dbReference>
<feature type="region of interest" description="Disordered" evidence="5">
    <location>
        <begin position="847"/>
        <end position="870"/>
    </location>
</feature>
<proteinExistence type="predicted"/>
<dbReference type="PROSITE" id="PS51141">
    <property type="entry name" value="ZF_SBP"/>
    <property type="match status" value="1"/>
</dbReference>
<feature type="region of interest" description="Disordered" evidence="5">
    <location>
        <begin position="61"/>
        <end position="82"/>
    </location>
</feature>
<reference evidence="7 8" key="1">
    <citation type="submission" date="2022-12" db="EMBL/GenBank/DDBJ databases">
        <title>Chromosome-scale assembly of the Ensete ventricosum genome.</title>
        <authorList>
            <person name="Dussert Y."/>
            <person name="Stocks J."/>
            <person name="Wendawek A."/>
            <person name="Woldeyes F."/>
            <person name="Nichols R.A."/>
            <person name="Borrell J.S."/>
        </authorList>
    </citation>
    <scope>NUCLEOTIDE SEQUENCE [LARGE SCALE GENOMIC DNA]</scope>
    <source>
        <strain evidence="8">cv. Maze</strain>
        <tissue evidence="7">Seeds</tissue>
    </source>
</reference>
<dbReference type="Pfam" id="PF03110">
    <property type="entry name" value="SBP"/>
    <property type="match status" value="1"/>
</dbReference>
<evidence type="ECO:0000256" key="5">
    <source>
        <dbReference type="SAM" id="MobiDB-lite"/>
    </source>
</evidence>
<sequence>MEIPPASAVEPIPMAADEPTAAAAMWEWGSLFDFTVVDEDPLILPWGTSDEAQTLPPLSTAELSSLPLPPAEPAPSAIEDGMGRVRKRDPRLVCPNYLAGRVPCSCPEEDEQAMQEVAVAGSRKRSRKGGASRVVRCQVPGCEADISELKGYHKRHRVCLRCANSSSVVLDGEHKRYCQQCGKFHVLPDFDEGKRSCRRKLERHNKRRRRKPNDLNSIVEKEMDTREGSLPDVSFDGEPMKETVDEFACNMAETVVSNKSLDGEPLAESEDGRGSPTGSLPSLKNDDIVISGEAQQDERITSSRSALSSSFCEKKSTYSSVCPTGRISFKLYDWNPAEFPRRLRHQIFQWLANMPVELEGYIRPGCTILTVFIAMPQSMWDKLSQNVAHYVRDLINTPESLLRGRGTIFIYLGNMIIHVLQDGATLTNIKMEVQVPRLHYVHPFYFEAGKPMEFVACGSNLDQPKFRFLVSFAGKYLKYDSFHVISTGKSRYLDGNKAVCVNNSEHEMFKIKVTHLDSEVFGPAFIEVENAAGISNYIPVLVGNKQICSELERMEEPIVDSCYAGRIMSQNFIANSSPGFCEILASRQSAMSALLLDIAWLLKAPYLEEKKAFWSFTNVQRLTSMLKFLLQNELFSVLQAIMHHLDNIILTEGFDKPDNWTSDVDQKLYDDFLNHVREILYQRTLNEARLRERKNPLCGLLMPQTTQKTSICAVNYTNQDNEAIGDGSCSTSLHPAIDHDVNVPLVTKEIVDRRGLVSVVLCLAACIILFHPHKAGEFVISVRSVELFGLHWLQVASSQILPAVLLTSGTEIEHNLQSVKRCYQPVVQQLVNDLYVSVNPNHPDLAQVQQQQQQQQLDEGAATTTNGGNI</sequence>
<dbReference type="PANTHER" id="PTHR31251">
    <property type="entry name" value="SQUAMOSA PROMOTER-BINDING-LIKE PROTEIN 4"/>
    <property type="match status" value="1"/>
</dbReference>
<keyword evidence="8" id="KW-1185">Reference proteome</keyword>
<evidence type="ECO:0000256" key="3">
    <source>
        <dbReference type="ARBA" id="ARBA00022833"/>
    </source>
</evidence>
<dbReference type="InterPro" id="IPR036893">
    <property type="entry name" value="SBP_sf"/>
</dbReference>
<evidence type="ECO:0000256" key="4">
    <source>
        <dbReference type="PROSITE-ProRule" id="PRU00470"/>
    </source>
</evidence>
<name>A0AAV8PW47_ENSVE</name>
<dbReference type="Proteomes" id="UP001222027">
    <property type="component" value="Unassembled WGS sequence"/>
</dbReference>
<dbReference type="Pfam" id="PF26102">
    <property type="entry name" value="Ig_SPL7"/>
    <property type="match status" value="1"/>
</dbReference>
<organism evidence="7 8">
    <name type="scientific">Ensete ventricosum</name>
    <name type="common">Abyssinian banana</name>
    <name type="synonym">Musa ensete</name>
    <dbReference type="NCBI Taxonomy" id="4639"/>
    <lineage>
        <taxon>Eukaryota</taxon>
        <taxon>Viridiplantae</taxon>
        <taxon>Streptophyta</taxon>
        <taxon>Embryophyta</taxon>
        <taxon>Tracheophyta</taxon>
        <taxon>Spermatophyta</taxon>
        <taxon>Magnoliopsida</taxon>
        <taxon>Liliopsida</taxon>
        <taxon>Zingiberales</taxon>
        <taxon>Musaceae</taxon>
        <taxon>Ensete</taxon>
    </lineage>
</organism>
<feature type="compositionally biased region" description="Basic and acidic residues" evidence="5">
    <location>
        <begin position="219"/>
        <end position="229"/>
    </location>
</feature>
<keyword evidence="3" id="KW-0862">Zinc</keyword>
<accession>A0AAV8PW47</accession>
<dbReference type="Gene3D" id="4.10.1100.10">
    <property type="entry name" value="Transcription factor, SBP-box domain"/>
    <property type="match status" value="1"/>
</dbReference>
<comment type="caution">
    <text evidence="7">The sequence shown here is derived from an EMBL/GenBank/DDBJ whole genome shotgun (WGS) entry which is preliminary data.</text>
</comment>
<dbReference type="PANTHER" id="PTHR31251:SF108">
    <property type="entry name" value="SQUAMOSA PROMOTER-BINDING-LIKE PROTEIN 7"/>
    <property type="match status" value="1"/>
</dbReference>
<dbReference type="InterPro" id="IPR044817">
    <property type="entry name" value="SBP-like"/>
</dbReference>
<evidence type="ECO:0000256" key="2">
    <source>
        <dbReference type="ARBA" id="ARBA00022771"/>
    </source>
</evidence>
<dbReference type="GO" id="GO:0005634">
    <property type="term" value="C:nucleus"/>
    <property type="evidence" value="ECO:0007669"/>
    <property type="project" value="InterPro"/>
</dbReference>
<dbReference type="GO" id="GO:0008270">
    <property type="term" value="F:zinc ion binding"/>
    <property type="evidence" value="ECO:0007669"/>
    <property type="project" value="UniProtKB-KW"/>
</dbReference>
<dbReference type="InterPro" id="IPR004333">
    <property type="entry name" value="SBP_dom"/>
</dbReference>
<evidence type="ECO:0000313" key="8">
    <source>
        <dbReference type="Proteomes" id="UP001222027"/>
    </source>
</evidence>
<feature type="region of interest" description="Disordered" evidence="5">
    <location>
        <begin position="260"/>
        <end position="287"/>
    </location>
</feature>
<keyword evidence="1" id="KW-0479">Metal-binding</keyword>